<evidence type="ECO:0000313" key="1">
    <source>
        <dbReference type="EMBL" id="QHT39274.1"/>
    </source>
</evidence>
<proteinExistence type="predicted"/>
<reference evidence="1" key="1">
    <citation type="journal article" date="2020" name="Nature">
        <title>Giant virus diversity and host interactions through global metagenomics.</title>
        <authorList>
            <person name="Schulz F."/>
            <person name="Roux S."/>
            <person name="Paez-Espino D."/>
            <person name="Jungbluth S."/>
            <person name="Walsh D.A."/>
            <person name="Denef V.J."/>
            <person name="McMahon K.D."/>
            <person name="Konstantinidis K.T."/>
            <person name="Eloe-Fadrosh E.A."/>
            <person name="Kyrpides N.C."/>
            <person name="Woyke T."/>
        </authorList>
    </citation>
    <scope>NUCLEOTIDE SEQUENCE</scope>
    <source>
        <strain evidence="1">GVMAG-S-ERX556126-94</strain>
    </source>
</reference>
<protein>
    <submittedName>
        <fullName evidence="1">Uncharacterized protein</fullName>
    </submittedName>
</protein>
<name>A0A6C0FEA7_9ZZZZ</name>
<dbReference type="EMBL" id="MN738840">
    <property type="protein sequence ID" value="QHT39274.1"/>
    <property type="molecule type" value="Genomic_DNA"/>
</dbReference>
<dbReference type="AlphaFoldDB" id="A0A6C0FEA7"/>
<sequence length="81" mass="9198">MNCFKPCACNPKCRNCDMGLSGNRNILYKFKGFGKYHGIILCNICFQGVFGYTLDETTDFKNISDDPLGNKIVIYKRSKKS</sequence>
<accession>A0A6C0FEA7</accession>
<organism evidence="1">
    <name type="scientific">viral metagenome</name>
    <dbReference type="NCBI Taxonomy" id="1070528"/>
    <lineage>
        <taxon>unclassified sequences</taxon>
        <taxon>metagenomes</taxon>
        <taxon>organismal metagenomes</taxon>
    </lineage>
</organism>